<dbReference type="GO" id="GO:0062213">
    <property type="term" value="F:peroxynitrite isomerase activity"/>
    <property type="evidence" value="ECO:0007669"/>
    <property type="project" value="UniProtKB-UniRule"/>
</dbReference>
<keyword evidence="1" id="KW-0349">Heme</keyword>
<keyword evidence="1" id="KW-0408">Iron</keyword>
<dbReference type="RefSeq" id="WP_194697338.1">
    <property type="nucleotide sequence ID" value="NZ_JADKPO010000022.1"/>
</dbReference>
<dbReference type="EC" id="5.99.-.-" evidence="1"/>
<organism evidence="3 4">
    <name type="scientific">Nocardioides agariphilus</name>
    <dbReference type="NCBI Taxonomy" id="433664"/>
    <lineage>
        <taxon>Bacteria</taxon>
        <taxon>Bacillati</taxon>
        <taxon>Actinomycetota</taxon>
        <taxon>Actinomycetes</taxon>
        <taxon>Propionibacteriales</taxon>
        <taxon>Nocardioidaceae</taxon>
        <taxon>Nocardioides</taxon>
    </lineage>
</organism>
<keyword evidence="1" id="KW-0479">Metal-binding</keyword>
<feature type="binding site" evidence="1">
    <location>
        <position position="33"/>
    </location>
    <ligand>
        <name>heme b</name>
        <dbReference type="ChEBI" id="CHEBI:60344"/>
    </ligand>
</feature>
<comment type="cofactor">
    <cofactor evidence="1">
        <name>heme b</name>
        <dbReference type="ChEBI" id="CHEBI:60344"/>
    </cofactor>
    <text evidence="1">Binds 1 heme b group per subunit, that coordinates a highly solvent-exposed Fe(III) atom.</text>
</comment>
<protein>
    <recommendedName>
        <fullName evidence="1">Peroxynitrite isomerase</fullName>
        <ecNumber evidence="1">5.99.-.-</ecNumber>
    </recommendedName>
    <alternativeName>
        <fullName evidence="1">Ferric nitrobindin</fullName>
        <shortName evidence="1">Nb(III)</shortName>
    </alternativeName>
</protein>
<name>A0A930VM44_9ACTN</name>
<feature type="binding site" description="axial binding residue" evidence="1">
    <location>
        <position position="158"/>
    </location>
    <ligand>
        <name>heme b</name>
        <dbReference type="ChEBI" id="CHEBI:60344"/>
    </ligand>
    <ligandPart>
        <name>Fe</name>
        <dbReference type="ChEBI" id="CHEBI:18248"/>
    </ligandPart>
</feature>
<dbReference type="Proteomes" id="UP000660668">
    <property type="component" value="Unassembled WGS sequence"/>
</dbReference>
<evidence type="ECO:0000313" key="3">
    <source>
        <dbReference type="EMBL" id="MBF4769187.1"/>
    </source>
</evidence>
<comment type="pathway">
    <text evidence="1">Nitrogen metabolism.</text>
</comment>
<accession>A0A930VM44</accession>
<feature type="short sequence motif" description="GXWXGXG" evidence="1">
    <location>
        <begin position="21"/>
        <end position="27"/>
    </location>
</feature>
<dbReference type="InterPro" id="IPR014878">
    <property type="entry name" value="THAP4-like_heme-bd"/>
</dbReference>
<dbReference type="SUPFAM" id="SSF50814">
    <property type="entry name" value="Lipocalins"/>
    <property type="match status" value="1"/>
</dbReference>
<gene>
    <name evidence="3" type="ORF">ISU10_15580</name>
</gene>
<reference evidence="3" key="1">
    <citation type="submission" date="2020-11" db="EMBL/GenBank/DDBJ databases">
        <title>Nocardioides cynanchi sp. nov., isolated from soil of rhizosphere of Cynanchum wilfordii.</title>
        <authorList>
            <person name="Lee J.-S."/>
            <person name="Suh M.K."/>
            <person name="Kim J.-S."/>
        </authorList>
    </citation>
    <scope>NUCLEOTIDE SEQUENCE</scope>
    <source>
        <strain evidence="3">KCTC 19276</strain>
    </source>
</reference>
<dbReference type="PANTHER" id="PTHR15854:SF4">
    <property type="entry name" value="PEROXYNITRITE ISOMERASE THAP4"/>
    <property type="match status" value="1"/>
</dbReference>
<comment type="caution">
    <text evidence="3">The sequence shown here is derived from an EMBL/GenBank/DDBJ whole genome shotgun (WGS) entry which is preliminary data.</text>
</comment>
<dbReference type="Gene3D" id="2.40.128.20">
    <property type="match status" value="1"/>
</dbReference>
<dbReference type="GO" id="GO:0046872">
    <property type="term" value="F:metal ion binding"/>
    <property type="evidence" value="ECO:0007669"/>
    <property type="project" value="UniProtKB-KW"/>
</dbReference>
<comment type="function">
    <text evidence="1">Heme-binding protein able to scavenge peroxynitrite and to protect free L-tyrosine against peroxynitrite-mediated nitration, by acting as a peroxynitrite isomerase that converts peroxynitrite to nitrate. Therefore, this protein likely plays a role in peroxynitrite sensing and in the detoxification of reactive nitrogen and oxygen species (RNS and ROS, respectively). Is able to bind nitric oxide (NO) in vitro, but may act as a sensor of peroxynitrite levels in vivo.</text>
</comment>
<dbReference type="InterPro" id="IPR012674">
    <property type="entry name" value="Calycin"/>
</dbReference>
<dbReference type="AlphaFoldDB" id="A0A930VM44"/>
<dbReference type="PANTHER" id="PTHR15854">
    <property type="entry name" value="THAP4 PROTEIN"/>
    <property type="match status" value="1"/>
</dbReference>
<feature type="binding site" evidence="1">
    <location>
        <position position="126"/>
    </location>
    <ligand>
        <name>heme b</name>
        <dbReference type="ChEBI" id="CHEBI:60344"/>
    </ligand>
</feature>
<dbReference type="InterPro" id="IPR045165">
    <property type="entry name" value="Nitrobindin"/>
</dbReference>
<evidence type="ECO:0000313" key="4">
    <source>
        <dbReference type="Proteomes" id="UP000660668"/>
    </source>
</evidence>
<dbReference type="CDD" id="cd07828">
    <property type="entry name" value="lipocalin_heme-bd-THAP4-like"/>
    <property type="match status" value="1"/>
</dbReference>
<comment type="domain">
    <text evidence="1">Forms a 10-stranded antiparallel beta-barrel structure able to accommodate a hydrophobic ligand in its interior. In fact, this fold hosts the heme group, which is located in a wide surface cleft.</text>
</comment>
<feature type="domain" description="THAP4-like heme-binding" evidence="2">
    <location>
        <begin position="13"/>
        <end position="165"/>
    </location>
</feature>
<evidence type="ECO:0000259" key="2">
    <source>
        <dbReference type="Pfam" id="PF08768"/>
    </source>
</evidence>
<dbReference type="GO" id="GO:0020037">
    <property type="term" value="F:heme binding"/>
    <property type="evidence" value="ECO:0007669"/>
    <property type="project" value="UniProtKB-UniRule"/>
</dbReference>
<dbReference type="Pfam" id="PF08768">
    <property type="entry name" value="THAP4_heme-bd"/>
    <property type="match status" value="1"/>
</dbReference>
<proteinExistence type="inferred from homology"/>
<dbReference type="EMBL" id="JADKPO010000022">
    <property type="protein sequence ID" value="MBF4769187.1"/>
    <property type="molecule type" value="Genomic_DNA"/>
</dbReference>
<dbReference type="InterPro" id="IPR022939">
    <property type="entry name" value="Nb(III)_bact/plant"/>
</dbReference>
<keyword evidence="4" id="KW-1185">Reference proteome</keyword>
<dbReference type="HAMAP" id="MF_01297">
    <property type="entry name" value="nitrobindin"/>
    <property type="match status" value="1"/>
</dbReference>
<sequence length="180" mass="20138">MPFEIPENIHELCAPLAWLIGSWRGNGHGDYPTIDGFQFGQELVFQQDGRPFIHYFSRAWIVGDNGEFVRNAAQETGFLRPQPDRTVEVVLAHNTGFVEIWHGEIHPDQPRLEIVTDTVARTTTAKAYTAGKRLYGYVDGDLLYAYDMAAMDQELQPHTWARLQRGGGSAEGGGRHAGEP</sequence>
<comment type="catalytic activity">
    <reaction evidence="1">
        <text>peroxynitrite = nitrate</text>
        <dbReference type="Rhea" id="RHEA:63116"/>
        <dbReference type="ChEBI" id="CHEBI:17632"/>
        <dbReference type="ChEBI" id="CHEBI:25941"/>
    </reaction>
</comment>
<comment type="similarity">
    <text evidence="1">Belongs to the nitrobindin family.</text>
</comment>
<evidence type="ECO:0000256" key="1">
    <source>
        <dbReference type="HAMAP-Rule" id="MF_01297"/>
    </source>
</evidence>
<keyword evidence="1" id="KW-0413">Isomerase</keyword>